<dbReference type="PANTHER" id="PTHR43772:SF2">
    <property type="entry name" value="PUTATIVE (AFU_ORTHOLOGUE AFUA_2G04480)-RELATED"/>
    <property type="match status" value="1"/>
</dbReference>
<evidence type="ECO:0000256" key="1">
    <source>
        <dbReference type="ARBA" id="ARBA00009865"/>
    </source>
</evidence>
<evidence type="ECO:0000313" key="10">
    <source>
        <dbReference type="Proteomes" id="UP000290253"/>
    </source>
</evidence>
<dbReference type="PROSITE" id="PS50022">
    <property type="entry name" value="FA58C_3"/>
    <property type="match status" value="1"/>
</dbReference>
<evidence type="ECO:0000313" key="9">
    <source>
        <dbReference type="EMBL" id="RXS94660.1"/>
    </source>
</evidence>
<dbReference type="Pfam" id="PF04616">
    <property type="entry name" value="Glyco_hydro_43"/>
    <property type="match status" value="1"/>
</dbReference>
<proteinExistence type="inferred from homology"/>
<dbReference type="InterPro" id="IPR023296">
    <property type="entry name" value="Glyco_hydro_beta-prop_sf"/>
</dbReference>
<keyword evidence="2" id="KW-0624">Polysaccharide degradation</keyword>
<keyword evidence="4" id="KW-0119">Carbohydrate metabolism</keyword>
<dbReference type="AlphaFoldDB" id="A0A4Q1SCZ7"/>
<evidence type="ECO:0000259" key="8">
    <source>
        <dbReference type="PROSITE" id="PS50022"/>
    </source>
</evidence>
<dbReference type="InterPro" id="IPR000421">
    <property type="entry name" value="FA58C"/>
</dbReference>
<evidence type="ECO:0000256" key="2">
    <source>
        <dbReference type="ARBA" id="ARBA00022651"/>
    </source>
</evidence>
<dbReference type="GO" id="GO:0004553">
    <property type="term" value="F:hydrolase activity, hydrolyzing O-glycosyl compounds"/>
    <property type="evidence" value="ECO:0007669"/>
    <property type="project" value="InterPro"/>
</dbReference>
<dbReference type="InterPro" id="IPR006710">
    <property type="entry name" value="Glyco_hydro_43"/>
</dbReference>
<keyword evidence="3 7" id="KW-0378">Hydrolase</keyword>
<dbReference type="InterPro" id="IPR052176">
    <property type="entry name" value="Glycosyl_Hydrlase_43_Enz"/>
</dbReference>
<comment type="caution">
    <text evidence="9">The sequence shown here is derived from an EMBL/GenBank/DDBJ whole genome shotgun (WGS) entry which is preliminary data.</text>
</comment>
<evidence type="ECO:0000256" key="7">
    <source>
        <dbReference type="RuleBase" id="RU361187"/>
    </source>
</evidence>
<evidence type="ECO:0000256" key="5">
    <source>
        <dbReference type="ARBA" id="ARBA00023295"/>
    </source>
</evidence>
<dbReference type="SUPFAM" id="SSF75005">
    <property type="entry name" value="Arabinanase/levansucrase/invertase"/>
    <property type="match status" value="1"/>
</dbReference>
<keyword evidence="10" id="KW-1185">Reference proteome</keyword>
<protein>
    <submittedName>
        <fullName evidence="9">Glycosyl hydrolase</fullName>
    </submittedName>
</protein>
<dbReference type="InterPro" id="IPR008979">
    <property type="entry name" value="Galactose-bd-like_sf"/>
</dbReference>
<feature type="site" description="Important for catalytic activity, responsible for pKa modulation of the active site Glu and correct orientation of both the proton donor and substrate" evidence="6">
    <location>
        <position position="159"/>
    </location>
</feature>
<keyword evidence="5 7" id="KW-0326">Glycosidase</keyword>
<reference evidence="9 10" key="1">
    <citation type="journal article" date="2016" name="Int. J. Syst. Evol. Microbiol.">
        <title>Acidipila dinghuensis sp. nov., an acidobacterium isolated from forest soil.</title>
        <authorList>
            <person name="Jiang Y.W."/>
            <person name="Wang J."/>
            <person name="Chen M.H."/>
            <person name="Lv Y.Y."/>
            <person name="Qiu L.H."/>
        </authorList>
    </citation>
    <scope>NUCLEOTIDE SEQUENCE [LARGE SCALE GENOMIC DNA]</scope>
    <source>
        <strain evidence="9 10">DHOF10</strain>
    </source>
</reference>
<dbReference type="Proteomes" id="UP000290253">
    <property type="component" value="Unassembled WGS sequence"/>
</dbReference>
<dbReference type="CDD" id="cd18608">
    <property type="entry name" value="GH43_F5-8_typeC-like"/>
    <property type="match status" value="1"/>
</dbReference>
<name>A0A4Q1SCZ7_9BACT</name>
<dbReference type="Gene3D" id="2.115.10.20">
    <property type="entry name" value="Glycosyl hydrolase domain, family 43"/>
    <property type="match status" value="1"/>
</dbReference>
<dbReference type="PANTHER" id="PTHR43772">
    <property type="entry name" value="ENDO-1,4-BETA-XYLANASE"/>
    <property type="match status" value="1"/>
</dbReference>
<gene>
    <name evidence="9" type="ORF">ESZ00_15830</name>
</gene>
<feature type="domain" description="F5/8 type C" evidence="8">
    <location>
        <begin position="326"/>
        <end position="460"/>
    </location>
</feature>
<dbReference type="OrthoDB" id="9801455at2"/>
<evidence type="ECO:0000256" key="6">
    <source>
        <dbReference type="PIRSR" id="PIRSR606710-2"/>
    </source>
</evidence>
<organism evidence="9 10">
    <name type="scientific">Silvibacterium dinghuense</name>
    <dbReference type="NCBI Taxonomy" id="1560006"/>
    <lineage>
        <taxon>Bacteria</taxon>
        <taxon>Pseudomonadati</taxon>
        <taxon>Acidobacteriota</taxon>
        <taxon>Terriglobia</taxon>
        <taxon>Terriglobales</taxon>
        <taxon>Acidobacteriaceae</taxon>
        <taxon>Silvibacterium</taxon>
    </lineage>
</organism>
<dbReference type="EMBL" id="SDMK01000003">
    <property type="protein sequence ID" value="RXS94660.1"/>
    <property type="molecule type" value="Genomic_DNA"/>
</dbReference>
<dbReference type="Pfam" id="PF00754">
    <property type="entry name" value="F5_F8_type_C"/>
    <property type="match status" value="1"/>
</dbReference>
<sequence length="460" mass="51313">MTLASVVYVFQNAHAAVPGNASEATQVSWDAPHNPNPFIPGYYADASVLQTAKETFVYATEDPWGGRTLGCWRSTDLEHWRWCSLNWPTKEAATSPTSGDSMIWAPSVIAKNGRYYMYVSVGSEVWVGIADWPTGPWKNALGSKPLIPGNYRPGYHMIDAEVFLDTDGQAYLYWGSGLHWVNGHCFVVKLKPDMVTFDGEPRDVTPGHYFEAPFMYKHGGRYFLMYSEGKTTDSTYNVRYAVGSSPLGPFREGVNSPLLVSDPANSILGPGHHAIFARGGKSYIVYHRHSLPFDSSSVRRQLCMDELKFGPDGEPQKIVPTHLGPALLRQTPRDAGALPVTATASSSLDAVHDAKRVTDDNYATRWIPAAAEKEAWLQLDLHRVMQPSRTEIRFEYAWKPYRFKLLASLDGRRWTSVEDHNSTGEVGSPVTITGLPRARYLRLVFPAAETPVSIFEWNAY</sequence>
<dbReference type="SUPFAM" id="SSF49785">
    <property type="entry name" value="Galactose-binding domain-like"/>
    <property type="match status" value="1"/>
</dbReference>
<dbReference type="Gene3D" id="2.60.120.260">
    <property type="entry name" value="Galactose-binding domain-like"/>
    <property type="match status" value="1"/>
</dbReference>
<evidence type="ECO:0000256" key="3">
    <source>
        <dbReference type="ARBA" id="ARBA00022801"/>
    </source>
</evidence>
<keyword evidence="2" id="KW-0858">Xylan degradation</keyword>
<dbReference type="GO" id="GO:0045493">
    <property type="term" value="P:xylan catabolic process"/>
    <property type="evidence" value="ECO:0007669"/>
    <property type="project" value="UniProtKB-KW"/>
</dbReference>
<evidence type="ECO:0000256" key="4">
    <source>
        <dbReference type="ARBA" id="ARBA00023277"/>
    </source>
</evidence>
<accession>A0A4Q1SCZ7</accession>
<comment type="similarity">
    <text evidence="1 7">Belongs to the glycosyl hydrolase 43 family.</text>
</comment>